<keyword evidence="1" id="KW-1133">Transmembrane helix</keyword>
<evidence type="ECO:0008006" key="4">
    <source>
        <dbReference type="Google" id="ProtNLM"/>
    </source>
</evidence>
<dbReference type="Pfam" id="PF26606">
    <property type="entry name" value="SCO4848"/>
    <property type="match status" value="1"/>
</dbReference>
<dbReference type="GeneID" id="95685117"/>
<dbReference type="NCBIfam" id="NF046117">
    <property type="entry name" value="SCO4848_fam"/>
    <property type="match status" value="1"/>
</dbReference>
<gene>
    <name evidence="2" type="ORF">SAMN05518682_2913</name>
</gene>
<dbReference type="AlphaFoldDB" id="A0A1N6TU66"/>
<dbReference type="Proteomes" id="UP000186235">
    <property type="component" value="Unassembled WGS sequence"/>
</dbReference>
<sequence>MEIPVVWSVVLLVTAAWNLLIWPRFLQRIAKDPRSRDADGRATRFLTVHVVLIAVSLALALAVGVLGVLTLV</sequence>
<feature type="transmembrane region" description="Helical" evidence="1">
    <location>
        <begin position="6"/>
        <end position="25"/>
    </location>
</feature>
<dbReference type="EMBL" id="FTMI01000005">
    <property type="protein sequence ID" value="SIQ56777.1"/>
    <property type="molecule type" value="Genomic_DNA"/>
</dbReference>
<dbReference type="RefSeq" id="WP_061266776.1">
    <property type="nucleotide sequence ID" value="NZ_FTMI01000005.1"/>
</dbReference>
<evidence type="ECO:0000313" key="3">
    <source>
        <dbReference type="Proteomes" id="UP000186235"/>
    </source>
</evidence>
<reference evidence="3" key="1">
    <citation type="submission" date="2017-01" db="EMBL/GenBank/DDBJ databases">
        <authorList>
            <person name="Varghese N."/>
            <person name="Submissions S."/>
        </authorList>
    </citation>
    <scope>NUCLEOTIDE SEQUENCE [LARGE SCALE GENOMIC DNA]</scope>
    <source>
        <strain evidence="3">3bp</strain>
    </source>
</reference>
<keyword evidence="3" id="KW-1185">Reference proteome</keyword>
<keyword evidence="1" id="KW-0812">Transmembrane</keyword>
<proteinExistence type="predicted"/>
<organism evidence="2 3">
    <name type="scientific">Cellulosimicrobium aquatile</name>
    <dbReference type="NCBI Taxonomy" id="1612203"/>
    <lineage>
        <taxon>Bacteria</taxon>
        <taxon>Bacillati</taxon>
        <taxon>Actinomycetota</taxon>
        <taxon>Actinomycetes</taxon>
        <taxon>Micrococcales</taxon>
        <taxon>Promicromonosporaceae</taxon>
        <taxon>Cellulosimicrobium</taxon>
    </lineage>
</organism>
<evidence type="ECO:0000313" key="2">
    <source>
        <dbReference type="EMBL" id="SIQ56777.1"/>
    </source>
</evidence>
<name>A0A1N6TU66_9MICO</name>
<feature type="transmembrane region" description="Helical" evidence="1">
    <location>
        <begin position="46"/>
        <end position="69"/>
    </location>
</feature>
<dbReference type="InterPro" id="IPR058061">
    <property type="entry name" value="SCO4848-like"/>
</dbReference>
<accession>A0A1N6TU66</accession>
<evidence type="ECO:0000256" key="1">
    <source>
        <dbReference type="SAM" id="Phobius"/>
    </source>
</evidence>
<protein>
    <recommendedName>
        <fullName evidence="4">Integral membrane protein</fullName>
    </recommendedName>
</protein>
<keyword evidence="1" id="KW-0472">Membrane</keyword>